<dbReference type="Proteomes" id="UP000030747">
    <property type="component" value="Unassembled WGS sequence"/>
</dbReference>
<name>U6L1R4_EIMTE</name>
<dbReference type="OrthoDB" id="10615519at2759"/>
<accession>U6L1R4</accession>
<proteinExistence type="predicted"/>
<evidence type="ECO:0000313" key="1">
    <source>
        <dbReference type="EMBL" id="CDJ44347.1"/>
    </source>
</evidence>
<reference evidence="1" key="2">
    <citation type="submission" date="2013-10" db="EMBL/GenBank/DDBJ databases">
        <authorList>
            <person name="Aslett M."/>
        </authorList>
    </citation>
    <scope>NUCLEOTIDE SEQUENCE [LARGE SCALE GENOMIC DNA]</scope>
    <source>
        <strain evidence="1">Houghton</strain>
    </source>
</reference>
<dbReference type="GeneID" id="25256449"/>
<feature type="non-terminal residue" evidence="1">
    <location>
        <position position="1"/>
    </location>
</feature>
<gene>
    <name evidence="1" type="ORF">ETH_00037040</name>
</gene>
<organism evidence="1 2">
    <name type="scientific">Eimeria tenella</name>
    <name type="common">Coccidian parasite</name>
    <dbReference type="NCBI Taxonomy" id="5802"/>
    <lineage>
        <taxon>Eukaryota</taxon>
        <taxon>Sar</taxon>
        <taxon>Alveolata</taxon>
        <taxon>Apicomplexa</taxon>
        <taxon>Conoidasida</taxon>
        <taxon>Coccidia</taxon>
        <taxon>Eucoccidiorida</taxon>
        <taxon>Eimeriorina</taxon>
        <taxon>Eimeriidae</taxon>
        <taxon>Eimeria</taxon>
    </lineage>
</organism>
<keyword evidence="2" id="KW-1185">Reference proteome</keyword>
<dbReference type="RefSeq" id="XP_013235096.1">
    <property type="nucleotide sequence ID" value="XM_013379642.1"/>
</dbReference>
<dbReference type="VEuPathDB" id="ToxoDB:ETH_00037040"/>
<feature type="non-terminal residue" evidence="1">
    <location>
        <position position="47"/>
    </location>
</feature>
<dbReference type="EMBL" id="HG676930">
    <property type="protein sequence ID" value="CDJ44347.1"/>
    <property type="molecule type" value="Genomic_DNA"/>
</dbReference>
<protein>
    <submittedName>
        <fullName evidence="1">Uncharacterized protein</fullName>
    </submittedName>
</protein>
<reference evidence="1" key="1">
    <citation type="submission" date="2013-10" db="EMBL/GenBank/DDBJ databases">
        <title>Genomic analysis of the causative agents of coccidiosis in chickens.</title>
        <authorList>
            <person name="Reid A.J."/>
            <person name="Blake D."/>
            <person name="Billington K."/>
            <person name="Browne H."/>
            <person name="Dunn M."/>
            <person name="Hung S."/>
            <person name="Kawahara F."/>
            <person name="Miranda-Saavedra D."/>
            <person name="Mourier T."/>
            <person name="Nagra H."/>
            <person name="Otto T.D."/>
            <person name="Rawlings N."/>
            <person name="Sanchez A."/>
            <person name="Sanders M."/>
            <person name="Subramaniam C."/>
            <person name="Tay Y."/>
            <person name="Dear P."/>
            <person name="Doerig C."/>
            <person name="Gruber A."/>
            <person name="Parkinson J."/>
            <person name="Shirley M."/>
            <person name="Wan K.L."/>
            <person name="Berriman M."/>
            <person name="Tomley F."/>
            <person name="Pain A."/>
        </authorList>
    </citation>
    <scope>NUCLEOTIDE SEQUENCE [LARGE SCALE GENOMIC DNA]</scope>
    <source>
        <strain evidence="1">Houghton</strain>
    </source>
</reference>
<evidence type="ECO:0000313" key="2">
    <source>
        <dbReference type="Proteomes" id="UP000030747"/>
    </source>
</evidence>
<sequence length="47" mass="5094">DTCRMVLVGSDLVVRLDGRAWVCMFSGEWESEGGLFAVVDLLVCGCV</sequence>
<dbReference type="AlphaFoldDB" id="U6L1R4"/>